<feature type="transmembrane region" description="Helical" evidence="6">
    <location>
        <begin position="98"/>
        <end position="118"/>
    </location>
</feature>
<evidence type="ECO:0000256" key="5">
    <source>
        <dbReference type="ARBA" id="ARBA00023136"/>
    </source>
</evidence>
<feature type="transmembrane region" description="Helical" evidence="6">
    <location>
        <begin position="310"/>
        <end position="326"/>
    </location>
</feature>
<dbReference type="InterPro" id="IPR001851">
    <property type="entry name" value="ABC_transp_permease"/>
</dbReference>
<keyword evidence="4 6" id="KW-1133">Transmembrane helix</keyword>
<evidence type="ECO:0000256" key="6">
    <source>
        <dbReference type="SAM" id="Phobius"/>
    </source>
</evidence>
<accession>A0A1K0IAA9</accession>
<evidence type="ECO:0000256" key="4">
    <source>
        <dbReference type="ARBA" id="ARBA00022989"/>
    </source>
</evidence>
<feature type="transmembrane region" description="Helical" evidence="6">
    <location>
        <begin position="212"/>
        <end position="231"/>
    </location>
</feature>
<feature type="transmembrane region" description="Helical" evidence="6">
    <location>
        <begin position="259"/>
        <end position="277"/>
    </location>
</feature>
<dbReference type="GO" id="GO:0005886">
    <property type="term" value="C:plasma membrane"/>
    <property type="evidence" value="ECO:0007669"/>
    <property type="project" value="UniProtKB-SubCell"/>
</dbReference>
<dbReference type="EMBL" id="FMSH01000076">
    <property type="protein sequence ID" value="SCU74232.1"/>
    <property type="molecule type" value="Genomic_DNA"/>
</dbReference>
<evidence type="ECO:0000256" key="3">
    <source>
        <dbReference type="ARBA" id="ARBA00022692"/>
    </source>
</evidence>
<feature type="transmembrane region" description="Helical" evidence="6">
    <location>
        <begin position="130"/>
        <end position="152"/>
    </location>
</feature>
<dbReference type="RefSeq" id="WP_340521414.1">
    <property type="nucleotide sequence ID" value="NZ_FMSH01000076.1"/>
</dbReference>
<protein>
    <submittedName>
        <fullName evidence="7">ABC-type transporter, permease component</fullName>
    </submittedName>
</protein>
<dbReference type="PANTHER" id="PTHR47089:SF1">
    <property type="entry name" value="GUANOSINE ABC TRANSPORTER PERMEASE PROTEIN NUPP"/>
    <property type="match status" value="1"/>
</dbReference>
<dbReference type="GO" id="GO:0022857">
    <property type="term" value="F:transmembrane transporter activity"/>
    <property type="evidence" value="ECO:0007669"/>
    <property type="project" value="InterPro"/>
</dbReference>
<evidence type="ECO:0000256" key="2">
    <source>
        <dbReference type="ARBA" id="ARBA00022475"/>
    </source>
</evidence>
<organism evidence="7">
    <name type="scientific">Cupriavidus necator</name>
    <name type="common">Alcaligenes eutrophus</name>
    <name type="synonym">Ralstonia eutropha</name>
    <dbReference type="NCBI Taxonomy" id="106590"/>
    <lineage>
        <taxon>Bacteria</taxon>
        <taxon>Pseudomonadati</taxon>
        <taxon>Pseudomonadota</taxon>
        <taxon>Betaproteobacteria</taxon>
        <taxon>Burkholderiales</taxon>
        <taxon>Burkholderiaceae</taxon>
        <taxon>Cupriavidus</taxon>
    </lineage>
</organism>
<dbReference type="PANTHER" id="PTHR47089">
    <property type="entry name" value="ABC TRANSPORTER, PERMEASE PROTEIN"/>
    <property type="match status" value="1"/>
</dbReference>
<keyword evidence="5 6" id="KW-0472">Membrane</keyword>
<dbReference type="AlphaFoldDB" id="A0A1K0IAA9"/>
<feature type="transmembrane region" description="Helical" evidence="6">
    <location>
        <begin position="161"/>
        <end position="179"/>
    </location>
</feature>
<dbReference type="CDD" id="cd06580">
    <property type="entry name" value="TM_PBP1_transp_TpRbsC_like"/>
    <property type="match status" value="1"/>
</dbReference>
<feature type="transmembrane region" description="Helical" evidence="6">
    <location>
        <begin position="283"/>
        <end position="303"/>
    </location>
</feature>
<gene>
    <name evidence="7" type="ORF">CNECB9_1670006</name>
</gene>
<feature type="transmembrane region" description="Helical" evidence="6">
    <location>
        <begin position="69"/>
        <end position="91"/>
    </location>
</feature>
<reference evidence="7" key="1">
    <citation type="submission" date="2016-09" db="EMBL/GenBank/DDBJ databases">
        <authorList>
            <person name="Capua I."/>
            <person name="De Benedictis P."/>
            <person name="Joannis T."/>
            <person name="Lombin L.H."/>
            <person name="Cattoli G."/>
        </authorList>
    </citation>
    <scope>NUCLEOTIDE SEQUENCE</scope>
    <source>
        <strain evidence="7">B9</strain>
    </source>
</reference>
<evidence type="ECO:0000313" key="7">
    <source>
        <dbReference type="EMBL" id="SCU74232.1"/>
    </source>
</evidence>
<keyword evidence="2" id="KW-1003">Cell membrane</keyword>
<name>A0A1K0IAA9_CUPNE</name>
<sequence length="369" mass="39119">MTDVRQLLPRSPLSLAPRGLPSRTMAYASPVIALALTLLFGALLFLVLGKDPVAALKVFLADPLRDQRAIGEVLLKTVPLVLCALGLSVCYRANVWNIGADGQLIAGGMCAGATVIYFDVPGQAMNGTVVLVLASLAGMIGGMLWASLTAVLKDRFNANEILVSLMLTYIAQQLLLWVVNGPLKDPNGMNFPQSKVFSSEYLLPNLMSGSRLHAGFVVMLVLVAVMTVFVFRSFAGYRLQVGGTAPAAARYAGFSARSALWSALLISGATAGLAGAFEVTGPIGQLLPSISPGYGFTAIIVAFIGRLHPVGTVFGGIMMSLFYIGGEMAQSRLGLPSAIGWVFQGMLLFFLLACDTLIENRLRWRATTA</sequence>
<proteinExistence type="predicted"/>
<comment type="subcellular location">
    <subcellularLocation>
        <location evidence="1">Cell membrane</location>
        <topology evidence="1">Multi-pass membrane protein</topology>
    </subcellularLocation>
</comment>
<feature type="transmembrane region" description="Helical" evidence="6">
    <location>
        <begin position="27"/>
        <end position="49"/>
    </location>
</feature>
<evidence type="ECO:0000256" key="1">
    <source>
        <dbReference type="ARBA" id="ARBA00004651"/>
    </source>
</evidence>
<feature type="transmembrane region" description="Helical" evidence="6">
    <location>
        <begin position="338"/>
        <end position="358"/>
    </location>
</feature>
<dbReference type="Pfam" id="PF02653">
    <property type="entry name" value="BPD_transp_2"/>
    <property type="match status" value="1"/>
</dbReference>
<keyword evidence="3 6" id="KW-0812">Transmembrane</keyword>